<protein>
    <submittedName>
        <fullName evidence="8">Intracellular serine protease</fullName>
        <ecNumber evidence="8">3.4.21.-</ecNumber>
    </submittedName>
</protein>
<dbReference type="SUPFAM" id="SSF52743">
    <property type="entry name" value="Subtilisin-like"/>
    <property type="match status" value="1"/>
</dbReference>
<organism evidence="8 9">
    <name type="scientific">Nocardia cyriacigeorgica</name>
    <dbReference type="NCBI Taxonomy" id="135487"/>
    <lineage>
        <taxon>Bacteria</taxon>
        <taxon>Bacillati</taxon>
        <taxon>Actinomycetota</taxon>
        <taxon>Actinomycetes</taxon>
        <taxon>Mycobacteriales</taxon>
        <taxon>Nocardiaceae</taxon>
        <taxon>Nocardia</taxon>
    </lineage>
</organism>
<dbReference type="PROSITE" id="PS00137">
    <property type="entry name" value="SUBTILASE_HIS"/>
    <property type="match status" value="1"/>
</dbReference>
<dbReference type="InterPro" id="IPR000209">
    <property type="entry name" value="Peptidase_S8/S53_dom"/>
</dbReference>
<dbReference type="GO" id="GO:0006508">
    <property type="term" value="P:proteolysis"/>
    <property type="evidence" value="ECO:0007669"/>
    <property type="project" value="UniProtKB-KW"/>
</dbReference>
<dbReference type="PANTHER" id="PTHR43806:SF11">
    <property type="entry name" value="CEREVISIN-RELATED"/>
    <property type="match status" value="1"/>
</dbReference>
<evidence type="ECO:0000256" key="2">
    <source>
        <dbReference type="ARBA" id="ARBA00022670"/>
    </source>
</evidence>
<dbReference type="InterPro" id="IPR022398">
    <property type="entry name" value="Peptidase_S8_His-AS"/>
</dbReference>
<dbReference type="PROSITE" id="PS00138">
    <property type="entry name" value="SUBTILASE_SER"/>
    <property type="match status" value="1"/>
</dbReference>
<dbReference type="AlphaFoldDB" id="A0A4U8VZY9"/>
<dbReference type="GO" id="GO:0004252">
    <property type="term" value="F:serine-type endopeptidase activity"/>
    <property type="evidence" value="ECO:0007669"/>
    <property type="project" value="InterPro"/>
</dbReference>
<keyword evidence="3 8" id="KW-0378">Hydrolase</keyword>
<comment type="similarity">
    <text evidence="1 5">Belongs to the peptidase S8 family.</text>
</comment>
<sequence length="496" mass="51224">MGSPDQRRNSLGPTGFRPPRTPSELVVVTHGALAAIGPAALRESASAETRLGQLLPNAALTRVFGPPRRLEHRLAGTPAEPGGAELLNYFTVSGVEDDLDAEAERLRADDAVAAAYVKPPAEPPLAPPISNAVADVAARALTEPPAVTPDFLARQGYLGPAPDGVNAQWAWTQPGGRGTGVRVIDVEGAWRFTHEDLLDNQGGVIGGSPSPDLGWRNHGTAVAGQISGDVNGFGITGIAPEAGIRAVSVFGGGGSAAAIRSAADALSAGDILLIELHRPGPRFNYAGRPDQRGYIAIEWWPDDWAAIRYAIGRGVVVVEAAGNGGEDLDAALYDSKPAEFPSTWRNPFRGGAADSGAIVVGAGAPPPGTHGRDHGPARSRLDFSNYGTRVDAQGWGREVTTTGYGDLQGGGDEDLWYSDTFSGTSSASPIVVGAIACYQGALAAAGSGRSTPEQIRTRLRATGSAQTEAPGRPTTQRIGNLPDVRALLGDSAAVDV</sequence>
<comment type="caution">
    <text evidence="5">Lacks conserved residue(s) required for the propagation of feature annotation.</text>
</comment>
<dbReference type="InterPro" id="IPR015500">
    <property type="entry name" value="Peptidase_S8_subtilisin-rel"/>
</dbReference>
<keyword evidence="2 8" id="KW-0645">Protease</keyword>
<dbReference type="InterPro" id="IPR050131">
    <property type="entry name" value="Peptidase_S8_subtilisin-like"/>
</dbReference>
<evidence type="ECO:0000256" key="4">
    <source>
        <dbReference type="ARBA" id="ARBA00022825"/>
    </source>
</evidence>
<feature type="region of interest" description="Disordered" evidence="6">
    <location>
        <begin position="1"/>
        <end position="22"/>
    </location>
</feature>
<dbReference type="EC" id="3.4.21.-" evidence="8"/>
<evidence type="ECO:0000259" key="7">
    <source>
        <dbReference type="Pfam" id="PF00082"/>
    </source>
</evidence>
<feature type="domain" description="Peptidase S8/S53" evidence="7">
    <location>
        <begin position="209"/>
        <end position="463"/>
    </location>
</feature>
<accession>A0A4U8VZY9</accession>
<dbReference type="PANTHER" id="PTHR43806">
    <property type="entry name" value="PEPTIDASE S8"/>
    <property type="match status" value="1"/>
</dbReference>
<proteinExistence type="inferred from homology"/>
<dbReference type="InterPro" id="IPR036852">
    <property type="entry name" value="Peptidase_S8/S53_dom_sf"/>
</dbReference>
<name>A0A4U8VZY9_9NOCA</name>
<reference evidence="8 9" key="1">
    <citation type="submission" date="2019-02" db="EMBL/GenBank/DDBJ databases">
        <authorList>
            <consortium name="Pathogen Informatics"/>
        </authorList>
    </citation>
    <scope>NUCLEOTIDE SEQUENCE [LARGE SCALE GENOMIC DNA]</scope>
    <source>
        <strain evidence="8 9">3012STDY6756504</strain>
    </source>
</reference>
<dbReference type="PROSITE" id="PS51892">
    <property type="entry name" value="SUBTILASE"/>
    <property type="match status" value="1"/>
</dbReference>
<evidence type="ECO:0000256" key="6">
    <source>
        <dbReference type="SAM" id="MobiDB-lite"/>
    </source>
</evidence>
<dbReference type="InterPro" id="IPR023828">
    <property type="entry name" value="Peptidase_S8_Ser-AS"/>
</dbReference>
<dbReference type="PRINTS" id="PR00723">
    <property type="entry name" value="SUBTILISIN"/>
</dbReference>
<evidence type="ECO:0000256" key="3">
    <source>
        <dbReference type="ARBA" id="ARBA00022801"/>
    </source>
</evidence>
<evidence type="ECO:0000256" key="5">
    <source>
        <dbReference type="PROSITE-ProRule" id="PRU01240"/>
    </source>
</evidence>
<dbReference type="Pfam" id="PF00082">
    <property type="entry name" value="Peptidase_S8"/>
    <property type="match status" value="1"/>
</dbReference>
<evidence type="ECO:0000313" key="9">
    <source>
        <dbReference type="Proteomes" id="UP000290439"/>
    </source>
</evidence>
<evidence type="ECO:0000313" key="8">
    <source>
        <dbReference type="EMBL" id="VFA97654.1"/>
    </source>
</evidence>
<keyword evidence="4" id="KW-0720">Serine protease</keyword>
<dbReference type="EMBL" id="LR215973">
    <property type="protein sequence ID" value="VFA97654.1"/>
    <property type="molecule type" value="Genomic_DNA"/>
</dbReference>
<evidence type="ECO:0000256" key="1">
    <source>
        <dbReference type="ARBA" id="ARBA00011073"/>
    </source>
</evidence>
<gene>
    <name evidence="8" type="primary">isp</name>
    <name evidence="8" type="ORF">NCTC10797_01418</name>
</gene>
<dbReference type="RefSeq" id="WP_130916481.1">
    <property type="nucleotide sequence ID" value="NZ_LR215973.1"/>
</dbReference>
<dbReference type="Proteomes" id="UP000290439">
    <property type="component" value="Chromosome"/>
</dbReference>
<dbReference type="Gene3D" id="3.40.50.200">
    <property type="entry name" value="Peptidase S8/S53 domain"/>
    <property type="match status" value="1"/>
</dbReference>